<protein>
    <submittedName>
        <fullName evidence="2">Uncharacterized protein</fullName>
    </submittedName>
</protein>
<feature type="chain" id="PRO_5012330293" evidence="1">
    <location>
        <begin position="20"/>
        <end position="327"/>
    </location>
</feature>
<feature type="signal peptide" evidence="1">
    <location>
        <begin position="1"/>
        <end position="19"/>
    </location>
</feature>
<dbReference type="EMBL" id="MUGW01000023">
    <property type="protein sequence ID" value="OXA91091.1"/>
    <property type="molecule type" value="Genomic_DNA"/>
</dbReference>
<gene>
    <name evidence="2" type="ORF">B0A66_11980</name>
</gene>
<keyword evidence="1" id="KW-0732">Signal</keyword>
<dbReference type="OrthoDB" id="9808753at2"/>
<accession>A0A226HBS4</accession>
<evidence type="ECO:0000313" key="2">
    <source>
        <dbReference type="EMBL" id="OXA91091.1"/>
    </source>
</evidence>
<dbReference type="Proteomes" id="UP000198345">
    <property type="component" value="Unassembled WGS sequence"/>
</dbReference>
<sequence>MIKKLTLFLVLFVTSNAFSQINLDQNGVKSTVTNVLSADKAQTKRYEIANVGYNYYHWQTGGLIIIELFQEYYGTGYHKYIIENGYGQNSNSARAVLKLVESHGLVHEAIIKLGTPTNLATTLGDYINQQLPIYLDIKNYARYRAKITYLQQKVDVVTDINQIKINPNPVGVNIDPFETPLDLNTNLKITGAGNHYILNGNVGIGTDSPDELLTVKGKIHTKEVRVDLGFTPPDYVFESDYQLKSLHEVENYIKENKHLPEIPSAKEIEKNGLMLAEMNMSLLKKIEELTLYSIDQNKKIDAQAKEIETLKNVVTRVAEIEAKLKGK</sequence>
<evidence type="ECO:0000256" key="1">
    <source>
        <dbReference type="SAM" id="SignalP"/>
    </source>
</evidence>
<proteinExistence type="predicted"/>
<keyword evidence="3" id="KW-1185">Reference proteome</keyword>
<reference evidence="2 3" key="1">
    <citation type="submission" date="2016-11" db="EMBL/GenBank/DDBJ databases">
        <title>Whole genomes of Flavobacteriaceae.</title>
        <authorList>
            <person name="Stine C."/>
            <person name="Li C."/>
            <person name="Tadesse D."/>
        </authorList>
    </citation>
    <scope>NUCLEOTIDE SEQUENCE [LARGE SCALE GENOMIC DNA]</scope>
    <source>
        <strain evidence="2 3">DSM 18292</strain>
    </source>
</reference>
<dbReference type="RefSeq" id="WP_089050077.1">
    <property type="nucleotide sequence ID" value="NZ_FXTV01000023.1"/>
</dbReference>
<organism evidence="2 3">
    <name type="scientific">Flavobacterium hercynium</name>
    <dbReference type="NCBI Taxonomy" id="387094"/>
    <lineage>
        <taxon>Bacteria</taxon>
        <taxon>Pseudomonadati</taxon>
        <taxon>Bacteroidota</taxon>
        <taxon>Flavobacteriia</taxon>
        <taxon>Flavobacteriales</taxon>
        <taxon>Flavobacteriaceae</taxon>
        <taxon>Flavobacterium</taxon>
    </lineage>
</organism>
<name>A0A226HBS4_9FLAO</name>
<dbReference type="AlphaFoldDB" id="A0A226HBS4"/>
<comment type="caution">
    <text evidence="2">The sequence shown here is derived from an EMBL/GenBank/DDBJ whole genome shotgun (WGS) entry which is preliminary data.</text>
</comment>
<evidence type="ECO:0000313" key="3">
    <source>
        <dbReference type="Proteomes" id="UP000198345"/>
    </source>
</evidence>